<dbReference type="AlphaFoldDB" id="A0A9D1M8Y5"/>
<reference evidence="10" key="1">
    <citation type="submission" date="2020-10" db="EMBL/GenBank/DDBJ databases">
        <authorList>
            <person name="Gilroy R."/>
        </authorList>
    </citation>
    <scope>NUCLEOTIDE SEQUENCE</scope>
    <source>
        <strain evidence="10">CHK158-818</strain>
    </source>
</reference>
<accession>A0A9D1M8Y5</accession>
<dbReference type="SMART" id="SM00387">
    <property type="entry name" value="HATPase_c"/>
    <property type="match status" value="1"/>
</dbReference>
<dbReference type="GO" id="GO:0004673">
    <property type="term" value="F:protein histidine kinase activity"/>
    <property type="evidence" value="ECO:0007669"/>
    <property type="project" value="UniProtKB-EC"/>
</dbReference>
<keyword evidence="8" id="KW-1133">Transmembrane helix</keyword>
<dbReference type="PANTHER" id="PTHR42878:SF7">
    <property type="entry name" value="SENSOR HISTIDINE KINASE GLRK"/>
    <property type="match status" value="1"/>
</dbReference>
<dbReference type="GO" id="GO:0007234">
    <property type="term" value="P:osmosensory signaling via phosphorelay pathway"/>
    <property type="evidence" value="ECO:0007669"/>
    <property type="project" value="TreeGrafter"/>
</dbReference>
<dbReference type="EMBL" id="DVNA01000217">
    <property type="protein sequence ID" value="HIU56020.1"/>
    <property type="molecule type" value="Genomic_DNA"/>
</dbReference>
<evidence type="ECO:0000256" key="1">
    <source>
        <dbReference type="ARBA" id="ARBA00000085"/>
    </source>
</evidence>
<evidence type="ECO:0000256" key="5">
    <source>
        <dbReference type="ARBA" id="ARBA00022777"/>
    </source>
</evidence>
<dbReference type="EC" id="2.7.13.3" evidence="2"/>
<gene>
    <name evidence="10" type="ORF">IAB03_09485</name>
</gene>
<evidence type="ECO:0000256" key="3">
    <source>
        <dbReference type="ARBA" id="ARBA00022679"/>
    </source>
</evidence>
<dbReference type="InterPro" id="IPR050351">
    <property type="entry name" value="BphY/WalK/GraS-like"/>
</dbReference>
<dbReference type="InterPro" id="IPR005467">
    <property type="entry name" value="His_kinase_dom"/>
</dbReference>
<sequence length="446" mass="50947">MKSYKFRIAILIFFILILSGLTTYLISKGYHFSVFFSIAAILFLAIKLYRQIEKAIEVMERMIISIQYTDFNISFARSVQEREFKHLGQMMDDAIRSFRDKLYQLEIDHQYYNTLLSTIDSGLLVINKRGEIEWINQAALKELEKSNINNIAELKTVHPELPKVLSELKAGDIKIVNITKQDFKYELIITGISFSVQGKELLLISLKNIQPVLEETEIEAWQKLIRVLTHEIMNTIAPIISLSETVTERASENGNSEKEFALMLQVMQTIHRRSKGLLDFVENYRKLTRIPTPTFAKVWIKPLFDDIQKLMQNTTQAQISFDIESPGLYIIADRSMIEQVLINLIKNAYEAQYKQPIAIQVKASQSKGMTSISVTDNGTGIVAEALDKIFIPFYTTKANGSGIGLSLCRQIMNMHGGSISAKSREGEGSQFTLRFKNREMQTHSFS</sequence>
<feature type="transmembrane region" description="Helical" evidence="8">
    <location>
        <begin position="7"/>
        <end position="26"/>
    </location>
</feature>
<name>A0A9D1M8Y5_9BACT</name>
<protein>
    <recommendedName>
        <fullName evidence="2">histidine kinase</fullName>
        <ecNumber evidence="2">2.7.13.3</ecNumber>
    </recommendedName>
</protein>
<dbReference type="SUPFAM" id="SSF55874">
    <property type="entry name" value="ATPase domain of HSP90 chaperone/DNA topoisomerase II/histidine kinase"/>
    <property type="match status" value="1"/>
</dbReference>
<evidence type="ECO:0000256" key="6">
    <source>
        <dbReference type="ARBA" id="ARBA00022840"/>
    </source>
</evidence>
<keyword evidence="5" id="KW-0418">Kinase</keyword>
<dbReference type="Pfam" id="PF02518">
    <property type="entry name" value="HATPase_c"/>
    <property type="match status" value="1"/>
</dbReference>
<evidence type="ECO:0000313" key="10">
    <source>
        <dbReference type="EMBL" id="HIU56020.1"/>
    </source>
</evidence>
<comment type="caution">
    <text evidence="10">The sequence shown here is derived from an EMBL/GenBank/DDBJ whole genome shotgun (WGS) entry which is preliminary data.</text>
</comment>
<comment type="catalytic activity">
    <reaction evidence="1">
        <text>ATP + protein L-histidine = ADP + protein N-phospho-L-histidine.</text>
        <dbReference type="EC" id="2.7.13.3"/>
    </reaction>
</comment>
<keyword evidence="3" id="KW-0808">Transferase</keyword>
<feature type="domain" description="Histidine kinase" evidence="9">
    <location>
        <begin position="227"/>
        <end position="439"/>
    </location>
</feature>
<keyword evidence="8" id="KW-0812">Transmembrane</keyword>
<dbReference type="GO" id="GO:0005524">
    <property type="term" value="F:ATP binding"/>
    <property type="evidence" value="ECO:0007669"/>
    <property type="project" value="UniProtKB-KW"/>
</dbReference>
<dbReference type="InterPro" id="IPR003594">
    <property type="entry name" value="HATPase_dom"/>
</dbReference>
<evidence type="ECO:0000313" key="11">
    <source>
        <dbReference type="Proteomes" id="UP000824112"/>
    </source>
</evidence>
<dbReference type="GO" id="GO:0000156">
    <property type="term" value="F:phosphorelay response regulator activity"/>
    <property type="evidence" value="ECO:0007669"/>
    <property type="project" value="TreeGrafter"/>
</dbReference>
<dbReference type="InterPro" id="IPR036890">
    <property type="entry name" value="HATPase_C_sf"/>
</dbReference>
<keyword evidence="4" id="KW-0547">Nucleotide-binding</keyword>
<evidence type="ECO:0000256" key="2">
    <source>
        <dbReference type="ARBA" id="ARBA00012438"/>
    </source>
</evidence>
<evidence type="ECO:0000259" key="9">
    <source>
        <dbReference type="PROSITE" id="PS50109"/>
    </source>
</evidence>
<feature type="transmembrane region" description="Helical" evidence="8">
    <location>
        <begin position="32"/>
        <end position="49"/>
    </location>
</feature>
<evidence type="ECO:0000256" key="7">
    <source>
        <dbReference type="ARBA" id="ARBA00023012"/>
    </source>
</evidence>
<dbReference type="GO" id="GO:0030295">
    <property type="term" value="F:protein kinase activator activity"/>
    <property type="evidence" value="ECO:0007669"/>
    <property type="project" value="TreeGrafter"/>
</dbReference>
<dbReference type="Proteomes" id="UP000824112">
    <property type="component" value="Unassembled WGS sequence"/>
</dbReference>
<evidence type="ECO:0000256" key="4">
    <source>
        <dbReference type="ARBA" id="ARBA00022741"/>
    </source>
</evidence>
<keyword evidence="8" id="KW-0472">Membrane</keyword>
<organism evidence="10 11">
    <name type="scientific">Candidatus Gallibacteroides avistercoris</name>
    <dbReference type="NCBI Taxonomy" id="2840833"/>
    <lineage>
        <taxon>Bacteria</taxon>
        <taxon>Pseudomonadati</taxon>
        <taxon>Bacteroidota</taxon>
        <taxon>Bacteroidia</taxon>
        <taxon>Bacteroidales</taxon>
        <taxon>Bacteroidaceae</taxon>
        <taxon>Bacteroidaceae incertae sedis</taxon>
        <taxon>Candidatus Gallibacteroides</taxon>
    </lineage>
</organism>
<dbReference type="InterPro" id="IPR004358">
    <property type="entry name" value="Sig_transdc_His_kin-like_C"/>
</dbReference>
<keyword evidence="7" id="KW-0902">Two-component regulatory system</keyword>
<dbReference type="PROSITE" id="PS50109">
    <property type="entry name" value="HIS_KIN"/>
    <property type="match status" value="1"/>
</dbReference>
<proteinExistence type="predicted"/>
<keyword evidence="6 10" id="KW-0067">ATP-binding</keyword>
<dbReference type="Gene3D" id="3.30.565.10">
    <property type="entry name" value="Histidine kinase-like ATPase, C-terminal domain"/>
    <property type="match status" value="1"/>
</dbReference>
<dbReference type="PANTHER" id="PTHR42878">
    <property type="entry name" value="TWO-COMPONENT HISTIDINE KINASE"/>
    <property type="match status" value="1"/>
</dbReference>
<dbReference type="PRINTS" id="PR00344">
    <property type="entry name" value="BCTRLSENSOR"/>
</dbReference>
<reference evidence="10" key="2">
    <citation type="journal article" date="2021" name="PeerJ">
        <title>Extensive microbial diversity within the chicken gut microbiome revealed by metagenomics and culture.</title>
        <authorList>
            <person name="Gilroy R."/>
            <person name="Ravi A."/>
            <person name="Getino M."/>
            <person name="Pursley I."/>
            <person name="Horton D.L."/>
            <person name="Alikhan N.F."/>
            <person name="Baker D."/>
            <person name="Gharbi K."/>
            <person name="Hall N."/>
            <person name="Watson M."/>
            <person name="Adriaenssens E.M."/>
            <person name="Foster-Nyarko E."/>
            <person name="Jarju S."/>
            <person name="Secka A."/>
            <person name="Antonio M."/>
            <person name="Oren A."/>
            <person name="Chaudhuri R.R."/>
            <person name="La Ragione R."/>
            <person name="Hildebrand F."/>
            <person name="Pallen M.J."/>
        </authorList>
    </citation>
    <scope>NUCLEOTIDE SEQUENCE</scope>
    <source>
        <strain evidence="10">CHK158-818</strain>
    </source>
</reference>
<evidence type="ECO:0000256" key="8">
    <source>
        <dbReference type="SAM" id="Phobius"/>
    </source>
</evidence>